<dbReference type="Gene3D" id="3.30.565.10">
    <property type="entry name" value="Histidine kinase-like ATPase, C-terminal domain"/>
    <property type="match status" value="1"/>
</dbReference>
<evidence type="ECO:0000256" key="9">
    <source>
        <dbReference type="ARBA" id="ARBA00022989"/>
    </source>
</evidence>
<keyword evidence="7 14" id="KW-0812">Transmembrane</keyword>
<dbReference type="Pfam" id="PF13675">
    <property type="entry name" value="PilJ"/>
    <property type="match status" value="1"/>
</dbReference>
<evidence type="ECO:0000256" key="8">
    <source>
        <dbReference type="ARBA" id="ARBA00022777"/>
    </source>
</evidence>
<keyword evidence="17" id="KW-1185">Reference proteome</keyword>
<keyword evidence="9 14" id="KW-1133">Transmembrane helix</keyword>
<evidence type="ECO:0000256" key="3">
    <source>
        <dbReference type="ARBA" id="ARBA00012438"/>
    </source>
</evidence>
<feature type="transmembrane region" description="Helical" evidence="14">
    <location>
        <begin position="194"/>
        <end position="215"/>
    </location>
</feature>
<accession>A0A2V1H3D8</accession>
<dbReference type="Proteomes" id="UP000244906">
    <property type="component" value="Unassembled WGS sequence"/>
</dbReference>
<dbReference type="PROSITE" id="PS50894">
    <property type="entry name" value="HPT"/>
    <property type="match status" value="1"/>
</dbReference>
<evidence type="ECO:0000313" key="17">
    <source>
        <dbReference type="Proteomes" id="UP000244906"/>
    </source>
</evidence>
<organism evidence="16 17">
    <name type="scientific">Pelagibaculum spongiae</name>
    <dbReference type="NCBI Taxonomy" id="2080658"/>
    <lineage>
        <taxon>Bacteria</taxon>
        <taxon>Pseudomonadati</taxon>
        <taxon>Pseudomonadota</taxon>
        <taxon>Gammaproteobacteria</taxon>
        <taxon>Oceanospirillales</taxon>
        <taxon>Pelagibaculum</taxon>
    </lineage>
</organism>
<comment type="function">
    <text evidence="12">Involved in the transmission of sensory signals from the chemoreceptors to the flagellar motors. CheA is autophosphorylated; it can transfer its phosphate group to either CheB or CheY.</text>
</comment>
<dbReference type="RefSeq" id="WP_116686076.1">
    <property type="nucleotide sequence ID" value="NZ_CAWNYD010000001.1"/>
</dbReference>
<dbReference type="PANTHER" id="PTHR43395">
    <property type="entry name" value="SENSOR HISTIDINE KINASE CHEA"/>
    <property type="match status" value="1"/>
</dbReference>
<evidence type="ECO:0000259" key="15">
    <source>
        <dbReference type="PROSITE" id="PS50894"/>
    </source>
</evidence>
<reference evidence="16 17" key="1">
    <citation type="submission" date="2018-04" db="EMBL/GenBank/DDBJ databases">
        <title>Thalassorhabdus spongiae gen. nov., sp. nov., isolated from a marine sponge in South-West Iceland.</title>
        <authorList>
            <person name="Knobloch S."/>
            <person name="Daussin A."/>
            <person name="Johannsson R."/>
            <person name="Marteinsson V.T."/>
        </authorList>
    </citation>
    <scope>NUCLEOTIDE SEQUENCE [LARGE SCALE GENOMIC DNA]</scope>
    <source>
        <strain evidence="16 17">Hp12</strain>
    </source>
</reference>
<keyword evidence="5 13" id="KW-0597">Phosphoprotein</keyword>
<dbReference type="Pfam" id="PF02518">
    <property type="entry name" value="HATPase_c"/>
    <property type="match status" value="1"/>
</dbReference>
<evidence type="ECO:0000256" key="14">
    <source>
        <dbReference type="SAM" id="Phobius"/>
    </source>
</evidence>
<keyword evidence="8" id="KW-0418">Kinase</keyword>
<evidence type="ECO:0000256" key="1">
    <source>
        <dbReference type="ARBA" id="ARBA00000085"/>
    </source>
</evidence>
<evidence type="ECO:0000313" key="16">
    <source>
        <dbReference type="EMBL" id="PVZ72490.1"/>
    </source>
</evidence>
<comment type="subcellular location">
    <subcellularLocation>
        <location evidence="2">Membrane</location>
        <topology evidence="2">Multi-pass membrane protein</topology>
    </subcellularLocation>
</comment>
<dbReference type="InterPro" id="IPR036890">
    <property type="entry name" value="HATPase_C_sf"/>
</dbReference>
<dbReference type="SUPFAM" id="SSF55874">
    <property type="entry name" value="ATPase domain of HSP90 chaperone/DNA topoisomerase II/histidine kinase"/>
    <property type="match status" value="1"/>
</dbReference>
<keyword evidence="10" id="KW-0902">Two-component regulatory system</keyword>
<dbReference type="Pfam" id="PF01627">
    <property type="entry name" value="Hpt"/>
    <property type="match status" value="1"/>
</dbReference>
<evidence type="ECO:0000256" key="7">
    <source>
        <dbReference type="ARBA" id="ARBA00022692"/>
    </source>
</evidence>
<dbReference type="PRINTS" id="PR00344">
    <property type="entry name" value="BCTRLSENSOR"/>
</dbReference>
<dbReference type="AlphaFoldDB" id="A0A2V1H3D8"/>
<feature type="transmembrane region" description="Helical" evidence="14">
    <location>
        <begin position="12"/>
        <end position="33"/>
    </location>
</feature>
<gene>
    <name evidence="16" type="ORF">DC094_05675</name>
</gene>
<feature type="domain" description="HPt" evidence="15">
    <location>
        <begin position="382"/>
        <end position="493"/>
    </location>
</feature>
<dbReference type="Gene3D" id="1.20.120.160">
    <property type="entry name" value="HPT domain"/>
    <property type="match status" value="1"/>
</dbReference>
<dbReference type="InterPro" id="IPR036641">
    <property type="entry name" value="HPT_dom_sf"/>
</dbReference>
<dbReference type="PANTHER" id="PTHR43395:SF10">
    <property type="entry name" value="CHEMOTAXIS PROTEIN CHEA"/>
    <property type="match status" value="1"/>
</dbReference>
<evidence type="ECO:0000256" key="10">
    <source>
        <dbReference type="ARBA" id="ARBA00023012"/>
    </source>
</evidence>
<dbReference type="FunFam" id="3.30.565.10:FF:000016">
    <property type="entry name" value="Chemotaxis protein CheA, putative"/>
    <property type="match status" value="1"/>
</dbReference>
<evidence type="ECO:0000256" key="5">
    <source>
        <dbReference type="ARBA" id="ARBA00022553"/>
    </source>
</evidence>
<evidence type="ECO:0000256" key="2">
    <source>
        <dbReference type="ARBA" id="ARBA00004141"/>
    </source>
</evidence>
<dbReference type="InterPro" id="IPR003594">
    <property type="entry name" value="HATPase_dom"/>
</dbReference>
<evidence type="ECO:0000256" key="11">
    <source>
        <dbReference type="ARBA" id="ARBA00023136"/>
    </source>
</evidence>
<dbReference type="OrthoDB" id="9803176at2"/>
<evidence type="ECO:0000256" key="12">
    <source>
        <dbReference type="ARBA" id="ARBA00035100"/>
    </source>
</evidence>
<dbReference type="Gene3D" id="3.30.450.20">
    <property type="entry name" value="PAS domain"/>
    <property type="match status" value="1"/>
</dbReference>
<dbReference type="EMBL" id="QDDL01000001">
    <property type="protein sequence ID" value="PVZ72490.1"/>
    <property type="molecule type" value="Genomic_DNA"/>
</dbReference>
<evidence type="ECO:0000256" key="6">
    <source>
        <dbReference type="ARBA" id="ARBA00022679"/>
    </source>
</evidence>
<keyword evidence="6" id="KW-0808">Transferase</keyword>
<dbReference type="SMART" id="SM00387">
    <property type="entry name" value="HATPase_c"/>
    <property type="match status" value="1"/>
</dbReference>
<comment type="caution">
    <text evidence="16">The sequence shown here is derived from an EMBL/GenBank/DDBJ whole genome shotgun (WGS) entry which is preliminary data.</text>
</comment>
<dbReference type="InterPro" id="IPR051315">
    <property type="entry name" value="Bact_Chemotaxis_CheA"/>
</dbReference>
<proteinExistence type="predicted"/>
<dbReference type="EC" id="2.7.13.3" evidence="3"/>
<name>A0A2V1H3D8_9GAMM</name>
<dbReference type="SUPFAM" id="SSF47226">
    <property type="entry name" value="Histidine-containing phosphotransfer domain, HPT domain"/>
    <property type="match status" value="1"/>
</dbReference>
<evidence type="ECO:0000256" key="13">
    <source>
        <dbReference type="PROSITE-ProRule" id="PRU00110"/>
    </source>
</evidence>
<evidence type="ECO:0000256" key="4">
    <source>
        <dbReference type="ARBA" id="ARBA00021495"/>
    </source>
</evidence>
<dbReference type="InterPro" id="IPR008207">
    <property type="entry name" value="Sig_transdc_His_kin_Hpt_dom"/>
</dbReference>
<keyword evidence="11 14" id="KW-0472">Membrane</keyword>
<comment type="catalytic activity">
    <reaction evidence="1">
        <text>ATP + protein L-histidine = ADP + protein N-phospho-L-histidine.</text>
        <dbReference type="EC" id="2.7.13.3"/>
    </reaction>
</comment>
<dbReference type="GO" id="GO:0000155">
    <property type="term" value="F:phosphorelay sensor kinase activity"/>
    <property type="evidence" value="ECO:0007669"/>
    <property type="project" value="UniProtKB-ARBA"/>
</dbReference>
<dbReference type="InterPro" id="IPR029095">
    <property type="entry name" value="NarX-like_N"/>
</dbReference>
<dbReference type="InterPro" id="IPR004358">
    <property type="entry name" value="Sig_transdc_His_kin-like_C"/>
</dbReference>
<sequence length="719" mass="79969">MRISDYGKYKGIIVSVALFLLLDASVLLLNFYISFEIADDAVGVNVAGRQRMLSQRMMKSLLDIKVSQDADESVVEAINELRNTTVLFDTTLEAFRTGGNTLGTAGSQVEINRVDSEEGRLAVIDAGQIWQPYLEKVDDLLSVNPIENLGFFSERLEEAIEYGSQKNLVLLKLMNTLTTDLEQVASSKATRLRIIQTIGISLAIINFFIIMFHFVRQLRESDERVDAARGETQEILDTVNEGLFLLDNDLIIGEQHSRELKTIFGRDDFPGQSFDSLLKNVVSEKDLSTAHSFIKLLFRPNVKASLIGDLNPLNEVEIHISNDEGVYESKFIKFSFSRVHSEDSSLNILVTVSDITRQVQLAKELESAKQQGEQQMEMLTSIIHADFDMLLMFIDNSYKTFEQINEVLRESSKSRSQLQDKANAIGALVHGFKGESSALSLDQFVSLAHDFEDQIAALKGKADLTGNDFLKLTVMLDRMMDQTEATEKLVDKLRLVADKSTEDCNQKVAMSDRHNWDHLHELTASVAARQGKQVELIHAGLNDHVLEQDLLQKLNSITIQFIRNAISHGIELPDQRIQASKKPVGKILVRFAKRNDGSYEYVFQDDGAGFNLEAIRARAIEAGIADEAQAARMDHKQLISMIFEPDLSTQGQVDSDSGRGVGMVAVKDMVNELAGKMTVGFRKGVGSTFSISIPPQLAGIEIVDEIEMTGNIGEIAVNA</sequence>
<dbReference type="GO" id="GO:0016020">
    <property type="term" value="C:membrane"/>
    <property type="evidence" value="ECO:0007669"/>
    <property type="project" value="UniProtKB-SubCell"/>
</dbReference>
<protein>
    <recommendedName>
        <fullName evidence="4">Chemotaxis protein CheA</fullName>
        <ecNumber evidence="3">2.7.13.3</ecNumber>
    </recommendedName>
</protein>
<feature type="modified residue" description="Phosphohistidine" evidence="13">
    <location>
        <position position="430"/>
    </location>
</feature>